<evidence type="ECO:0000256" key="1">
    <source>
        <dbReference type="ARBA" id="ARBA00022987"/>
    </source>
</evidence>
<dbReference type="PANTHER" id="PTHR36852">
    <property type="entry name" value="PROTEIN GVPL 2"/>
    <property type="match status" value="1"/>
</dbReference>
<dbReference type="HOGENOM" id="CLU_065736_3_1_5"/>
<evidence type="ECO:0000256" key="2">
    <source>
        <dbReference type="ARBA" id="ARBA00035108"/>
    </source>
</evidence>
<name>M9RWN6_9RHOB</name>
<sequence>MTKLYVYGIVGATHFDVKLPNGHDEAPVFAIVSGDLAVAVSSLERSAVEASAANVWLHENVLSALMEGHAVLPMRFGTIATGAAQLLGDIVKRRGQLMKDLTRLDGKVEIALRISGKNREKVEQRIAGQIVDTNVTQGVAYLQEKQQNLYGSFYTQSSVQCARRAIRSQLDPFIVEAIWPTDEPQMLPFRASCLIKKGDIARFVQTVDDVVVKVSDIRVTCTGPWAPYSFVGQSGSEAET</sequence>
<dbReference type="RefSeq" id="WP_015497779.1">
    <property type="nucleotide sequence ID" value="NC_020910.1"/>
</dbReference>
<keyword evidence="1" id="KW-0304">Gas vesicle</keyword>
<comment type="similarity">
    <text evidence="3">Belongs to the gas vesicle GvpF/GvpL family.</text>
</comment>
<dbReference type="PANTHER" id="PTHR36852:SF1">
    <property type="entry name" value="PROTEIN GVPL 2"/>
    <property type="match status" value="1"/>
</dbReference>
<reference evidence="4 5" key="1">
    <citation type="journal article" date="2013" name="PLoS ONE">
        <title>Poles Apart: Arctic and Antarctic Octadecabacter strains Share High Genome Plasticity and a New Type of Xanthorhodopsin.</title>
        <authorList>
            <person name="Vollmers J."/>
            <person name="Voget S."/>
            <person name="Dietrich S."/>
            <person name="Gollnow K."/>
            <person name="Smits M."/>
            <person name="Meyer K."/>
            <person name="Brinkhoff T."/>
            <person name="Simon M."/>
            <person name="Daniel R."/>
        </authorList>
    </citation>
    <scope>NUCLEOTIDE SEQUENCE [LARGE SCALE GENOMIC DNA]</scope>
    <source>
        <strain evidence="4 5">238</strain>
        <plasmid evidence="5">Plasmid pOA238_160</plasmid>
    </source>
</reference>
<dbReference type="OrthoDB" id="146444at2"/>
<evidence type="ECO:0000313" key="4">
    <source>
        <dbReference type="EMBL" id="AGI74886.1"/>
    </source>
</evidence>
<dbReference type="InterPro" id="IPR009430">
    <property type="entry name" value="GvpL/GvpF"/>
</dbReference>
<keyword evidence="4" id="KW-0614">Plasmid</keyword>
<keyword evidence="5" id="KW-1185">Reference proteome</keyword>
<dbReference type="EMBL" id="CP003744">
    <property type="protein sequence ID" value="AGI74886.1"/>
    <property type="molecule type" value="Genomic_DNA"/>
</dbReference>
<proteinExistence type="inferred from homology"/>
<dbReference type="GO" id="GO:0031412">
    <property type="term" value="P:gas vesicle organization"/>
    <property type="evidence" value="ECO:0007669"/>
    <property type="project" value="InterPro"/>
</dbReference>
<evidence type="ECO:0000256" key="3">
    <source>
        <dbReference type="ARBA" id="ARBA00035643"/>
    </source>
</evidence>
<evidence type="ECO:0000313" key="5">
    <source>
        <dbReference type="Proteomes" id="UP000004688"/>
    </source>
</evidence>
<organism evidence="4 5">
    <name type="scientific">Octadecabacter arcticus 238</name>
    <dbReference type="NCBI Taxonomy" id="391616"/>
    <lineage>
        <taxon>Bacteria</taxon>
        <taxon>Pseudomonadati</taxon>
        <taxon>Pseudomonadota</taxon>
        <taxon>Alphaproteobacteria</taxon>
        <taxon>Rhodobacterales</taxon>
        <taxon>Roseobacteraceae</taxon>
        <taxon>Octadecabacter</taxon>
    </lineage>
</organism>
<geneLocation type="plasmid" evidence="4 5">
    <name>pOA238_160</name>
</geneLocation>
<dbReference type="KEGG" id="oar:OA238_160p0760"/>
<protein>
    <submittedName>
        <fullName evidence="4">GvpL/GvpF family gas vesicle protein</fullName>
    </submittedName>
</protein>
<dbReference type="GO" id="GO:0031411">
    <property type="term" value="C:gas vesicle"/>
    <property type="evidence" value="ECO:0007669"/>
    <property type="project" value="UniProtKB-SubCell"/>
</dbReference>
<dbReference type="Proteomes" id="UP000004688">
    <property type="component" value="Plasmid pOA238_160"/>
</dbReference>
<gene>
    <name evidence="4" type="ORF">OA238_160p0760</name>
</gene>
<comment type="subcellular location">
    <subcellularLocation>
        <location evidence="2">Gas vesicle</location>
    </subcellularLocation>
</comment>
<dbReference type="Pfam" id="PF06386">
    <property type="entry name" value="GvpL_GvpF"/>
    <property type="match status" value="1"/>
</dbReference>
<dbReference type="AlphaFoldDB" id="M9RWN6"/>
<accession>M9RWN6</accession>